<sequence length="47" mass="5040">MVAHVDNSFSREGNALRAFLVPGATETRVKCFGSEIAAVRTASWQSA</sequence>
<accession>A0A1L3LN95</accession>
<dbReference type="Proteomes" id="UP000182306">
    <property type="component" value="Chromosome"/>
</dbReference>
<dbReference type="AlphaFoldDB" id="A0A1L3LN95"/>
<evidence type="ECO:0000313" key="1">
    <source>
        <dbReference type="EMBL" id="APG91562.1"/>
    </source>
</evidence>
<dbReference type="KEGG" id="same:SAMCFNEI73_Ch2279"/>
<dbReference type="EMBL" id="CP013107">
    <property type="protein sequence ID" value="APG91562.1"/>
    <property type="molecule type" value="Genomic_DNA"/>
</dbReference>
<reference evidence="1 2" key="1">
    <citation type="submission" date="2015-10" db="EMBL/GenBank/DDBJ databases">
        <title>Genomic differences between typical nodule nitrogen-fixing rhizobial strains and those coming from bean seeds.</title>
        <authorList>
            <person name="Peralta H."/>
            <person name="Aguilar-Vera A."/>
            <person name="Diaz R."/>
            <person name="Mora Y."/>
            <person name="Martinez-Batallar G."/>
            <person name="Salazar E."/>
            <person name="Vargas-Lagunas C."/>
            <person name="Encarnacion S."/>
            <person name="Girard L."/>
            <person name="Mora J."/>
        </authorList>
    </citation>
    <scope>NUCLEOTIDE SEQUENCE [LARGE SCALE GENOMIC DNA]</scope>
    <source>
        <strain evidence="1 2">CFNEI 73</strain>
    </source>
</reference>
<protein>
    <submittedName>
        <fullName evidence="1">Uncharacterized protein</fullName>
    </submittedName>
</protein>
<keyword evidence="2" id="KW-1185">Reference proteome</keyword>
<evidence type="ECO:0000313" key="2">
    <source>
        <dbReference type="Proteomes" id="UP000182306"/>
    </source>
</evidence>
<gene>
    <name evidence="1" type="ORF">SAMCFNEI73_Ch2279</name>
</gene>
<name>A0A1L3LN95_9HYPH</name>
<organism evidence="1 2">
    <name type="scientific">Sinorhizobium americanum</name>
    <dbReference type="NCBI Taxonomy" id="194963"/>
    <lineage>
        <taxon>Bacteria</taxon>
        <taxon>Pseudomonadati</taxon>
        <taxon>Pseudomonadota</taxon>
        <taxon>Alphaproteobacteria</taxon>
        <taxon>Hyphomicrobiales</taxon>
        <taxon>Rhizobiaceae</taxon>
        <taxon>Sinorhizobium/Ensifer group</taxon>
        <taxon>Sinorhizobium</taxon>
    </lineage>
</organism>
<proteinExistence type="predicted"/>